<dbReference type="PANTHER" id="PTHR42855">
    <property type="entry name" value="ABC TRANSPORTER ATP-BINDING SUBUNIT"/>
    <property type="match status" value="1"/>
</dbReference>
<keyword evidence="2" id="KW-0067">ATP-binding</keyword>
<dbReference type="Pfam" id="PF00005">
    <property type="entry name" value="ABC_tran"/>
    <property type="match status" value="1"/>
</dbReference>
<keyword evidence="2" id="KW-0547">Nucleotide-binding</keyword>
<feature type="domain" description="ABC transporter" evidence="1">
    <location>
        <begin position="7"/>
        <end position="91"/>
    </location>
</feature>
<dbReference type="InterPro" id="IPR003439">
    <property type="entry name" value="ABC_transporter-like_ATP-bd"/>
</dbReference>
<evidence type="ECO:0000259" key="1">
    <source>
        <dbReference type="Pfam" id="PF00005"/>
    </source>
</evidence>
<organism evidence="2 3">
    <name type="scientific">Staphylococcus pseudintermedius</name>
    <dbReference type="NCBI Taxonomy" id="283734"/>
    <lineage>
        <taxon>Bacteria</taxon>
        <taxon>Bacillati</taxon>
        <taxon>Bacillota</taxon>
        <taxon>Bacilli</taxon>
        <taxon>Bacillales</taxon>
        <taxon>Staphylococcaceae</taxon>
        <taxon>Staphylococcus</taxon>
        <taxon>Staphylococcus intermedius group</taxon>
    </lineage>
</organism>
<dbReference type="EMBL" id="QEIV01002116">
    <property type="protein sequence ID" value="PWZ94258.1"/>
    <property type="molecule type" value="Genomic_DNA"/>
</dbReference>
<evidence type="ECO:0000313" key="2">
    <source>
        <dbReference type="EMBL" id="PWZ94258.1"/>
    </source>
</evidence>
<dbReference type="PANTHER" id="PTHR42855:SF2">
    <property type="entry name" value="DRUG RESISTANCE ABC TRANSPORTER,ATP-BINDING PROTEIN"/>
    <property type="match status" value="1"/>
</dbReference>
<dbReference type="InterPro" id="IPR027417">
    <property type="entry name" value="P-loop_NTPase"/>
</dbReference>
<dbReference type="AlphaFoldDB" id="A0A317Z428"/>
<sequence>QIIEGANLKIGYYDQKQAEFRSNKTILDFVWDQYPHMPEKDVRAVLGRFLFTQDEVLKVINDLSGGEKARLQLALLMLERNNVLILDEPTNHLDIDSKEMLEQALKNFEGTLIFVSHDRYFINELANRIFDLNKTGGHLYLGDYQYYLEKL</sequence>
<reference evidence="2 3" key="1">
    <citation type="journal article" date="2018" name="Vet. Microbiol.">
        <title>Clonal diversity and geographic distribution of methicillin-resistant Staphylococcus pseudintermedius from Australian animals: Discovery of novel sequence types.</title>
        <authorList>
            <person name="Worthing K.A."/>
            <person name="Abraham S."/>
            <person name="Coombs G.W."/>
            <person name="Pang S."/>
            <person name="Saputra S."/>
            <person name="Jordan D."/>
            <person name="Trott D.J."/>
            <person name="Norris J.M."/>
        </authorList>
    </citation>
    <scope>NUCLEOTIDE SEQUENCE [LARGE SCALE GENOMIC DNA]</scope>
    <source>
        <strain evidence="2 3">ST71 3</strain>
    </source>
</reference>
<dbReference type="Gene3D" id="3.40.50.300">
    <property type="entry name" value="P-loop containing nucleotide triphosphate hydrolases"/>
    <property type="match status" value="1"/>
</dbReference>
<proteinExistence type="predicted"/>
<dbReference type="SUPFAM" id="SSF52540">
    <property type="entry name" value="P-loop containing nucleoside triphosphate hydrolases"/>
    <property type="match status" value="1"/>
</dbReference>
<evidence type="ECO:0000313" key="3">
    <source>
        <dbReference type="Proteomes" id="UP000246351"/>
    </source>
</evidence>
<comment type="caution">
    <text evidence="2">The sequence shown here is derived from an EMBL/GenBank/DDBJ whole genome shotgun (WGS) entry which is preliminary data.</text>
</comment>
<dbReference type="CDD" id="cd03221">
    <property type="entry name" value="ABCF_EF-3"/>
    <property type="match status" value="1"/>
</dbReference>
<dbReference type="InterPro" id="IPR051309">
    <property type="entry name" value="ABCF_ATPase"/>
</dbReference>
<protein>
    <submittedName>
        <fullName evidence="2">ABC transporter ATP-binding protein</fullName>
    </submittedName>
</protein>
<dbReference type="Proteomes" id="UP000246351">
    <property type="component" value="Unassembled WGS sequence"/>
</dbReference>
<feature type="non-terminal residue" evidence="2">
    <location>
        <position position="151"/>
    </location>
</feature>
<accession>A0A317Z428</accession>
<gene>
    <name evidence="2" type="ORF">DD924_17845</name>
</gene>
<feature type="non-terminal residue" evidence="2">
    <location>
        <position position="1"/>
    </location>
</feature>
<dbReference type="GO" id="GO:0005524">
    <property type="term" value="F:ATP binding"/>
    <property type="evidence" value="ECO:0007669"/>
    <property type="project" value="UniProtKB-KW"/>
</dbReference>
<name>A0A317Z428_STAPS</name>
<dbReference type="GO" id="GO:0016887">
    <property type="term" value="F:ATP hydrolysis activity"/>
    <property type="evidence" value="ECO:0007669"/>
    <property type="project" value="InterPro"/>
</dbReference>